<dbReference type="Pfam" id="PF14334">
    <property type="entry name" value="DUF4390"/>
    <property type="match status" value="1"/>
</dbReference>
<reference evidence="2 3" key="1">
    <citation type="submission" date="2020-02" db="EMBL/GenBank/DDBJ databases">
        <title>Nitrogenibacter mangrovi gen. nov., sp. nov. isolated from mangrove sediment, a denitrifying betaproteobacterium.</title>
        <authorList>
            <person name="Liao H."/>
            <person name="Tian Y."/>
        </authorList>
    </citation>
    <scope>NUCLEOTIDE SEQUENCE [LARGE SCALE GENOMIC DNA]</scope>
    <source>
        <strain evidence="2 3">M9-3-2</strain>
    </source>
</reference>
<organism evidence="2 3">
    <name type="scientific">Nitrogeniibacter mangrovi</name>
    <dbReference type="NCBI Taxonomy" id="2016596"/>
    <lineage>
        <taxon>Bacteria</taxon>
        <taxon>Pseudomonadati</taxon>
        <taxon>Pseudomonadota</taxon>
        <taxon>Betaproteobacteria</taxon>
        <taxon>Rhodocyclales</taxon>
        <taxon>Zoogloeaceae</taxon>
        <taxon>Nitrogeniibacter</taxon>
    </lineage>
</organism>
<name>A0A6C1BAC5_9RHOO</name>
<feature type="signal peptide" evidence="1">
    <location>
        <begin position="1"/>
        <end position="17"/>
    </location>
</feature>
<evidence type="ECO:0000313" key="3">
    <source>
        <dbReference type="Proteomes" id="UP000501991"/>
    </source>
</evidence>
<dbReference type="EMBL" id="CP048836">
    <property type="protein sequence ID" value="QID19648.1"/>
    <property type="molecule type" value="Genomic_DNA"/>
</dbReference>
<dbReference type="KEGG" id="azq:G3580_19710"/>
<dbReference type="Proteomes" id="UP000501991">
    <property type="component" value="Chromosome"/>
</dbReference>
<dbReference type="InterPro" id="IPR025500">
    <property type="entry name" value="DUF4390"/>
</dbReference>
<evidence type="ECO:0000256" key="1">
    <source>
        <dbReference type="SAM" id="SignalP"/>
    </source>
</evidence>
<keyword evidence="3" id="KW-1185">Reference proteome</keyword>
<proteinExistence type="predicted"/>
<gene>
    <name evidence="2" type="ORF">G3580_19710</name>
</gene>
<accession>A0A6C1BAC5</accession>
<feature type="chain" id="PRO_5025628447" evidence="1">
    <location>
        <begin position="18"/>
        <end position="183"/>
    </location>
</feature>
<sequence>MRLLLVLGPLFAMVAHADEPYVRYAEIVPNHGDYVINADISLDLNPRVREAIEQGVPVNFVAEASIESPRWYWFDETLATARLEFRLSYHPMTRSYRLGIGRLHQNFNRLDDAVRTMLSIRRWTITPMTTLTPGESYNVGVRFRLDTAQLPRPFQVSTLGSHDWQIDTDWMRWTFLASPVNRR</sequence>
<keyword evidence="1" id="KW-0732">Signal</keyword>
<evidence type="ECO:0000313" key="2">
    <source>
        <dbReference type="EMBL" id="QID19648.1"/>
    </source>
</evidence>
<protein>
    <submittedName>
        <fullName evidence="2">DUF4390 domain-containing protein</fullName>
    </submittedName>
</protein>
<dbReference type="AlphaFoldDB" id="A0A6C1BAC5"/>
<dbReference type="RefSeq" id="WP_173768464.1">
    <property type="nucleotide sequence ID" value="NZ_CP048836.1"/>
</dbReference>